<feature type="compositionally biased region" description="Basic and acidic residues" evidence="1">
    <location>
        <begin position="34"/>
        <end position="44"/>
    </location>
</feature>
<evidence type="ECO:0000256" key="1">
    <source>
        <dbReference type="SAM" id="MobiDB-lite"/>
    </source>
</evidence>
<evidence type="ECO:0000313" key="3">
    <source>
        <dbReference type="EMBL" id="MFD1200884.1"/>
    </source>
</evidence>
<gene>
    <name evidence="3" type="ORF">ACFQ3U_03150</name>
</gene>
<reference evidence="4" key="1">
    <citation type="journal article" date="2019" name="Int. J. Syst. Evol. Microbiol.">
        <title>The Global Catalogue of Microorganisms (GCM) 10K type strain sequencing project: providing services to taxonomists for standard genome sequencing and annotation.</title>
        <authorList>
            <consortium name="The Broad Institute Genomics Platform"/>
            <consortium name="The Broad Institute Genome Sequencing Center for Infectious Disease"/>
            <person name="Wu L."/>
            <person name="Ma J."/>
        </authorList>
    </citation>
    <scope>NUCLEOTIDE SEQUENCE [LARGE SCALE GENOMIC DNA]</scope>
    <source>
        <strain evidence="4">CCUG 50213</strain>
    </source>
</reference>
<organism evidence="3 4">
    <name type="scientific">Leucobacter albus</name>
    <dbReference type="NCBI Taxonomy" id="272210"/>
    <lineage>
        <taxon>Bacteria</taxon>
        <taxon>Bacillati</taxon>
        <taxon>Actinomycetota</taxon>
        <taxon>Actinomycetes</taxon>
        <taxon>Micrococcales</taxon>
        <taxon>Microbacteriaceae</taxon>
        <taxon>Leucobacter</taxon>
    </lineage>
</organism>
<dbReference type="EMBL" id="JBHTLY010000001">
    <property type="protein sequence ID" value="MFD1200884.1"/>
    <property type="molecule type" value="Genomic_DNA"/>
</dbReference>
<accession>A0ABW3TMN1</accession>
<evidence type="ECO:0000256" key="2">
    <source>
        <dbReference type="SAM" id="SignalP"/>
    </source>
</evidence>
<protein>
    <submittedName>
        <fullName evidence="3">Uncharacterized protein</fullName>
    </submittedName>
</protein>
<keyword evidence="4" id="KW-1185">Reference proteome</keyword>
<name>A0ABW3TMN1_9MICO</name>
<proteinExistence type="predicted"/>
<dbReference type="Proteomes" id="UP001597181">
    <property type="component" value="Unassembled WGS sequence"/>
</dbReference>
<feature type="region of interest" description="Disordered" evidence="1">
    <location>
        <begin position="28"/>
        <end position="54"/>
    </location>
</feature>
<feature type="chain" id="PRO_5046597292" evidence="2">
    <location>
        <begin position="26"/>
        <end position="163"/>
    </location>
</feature>
<keyword evidence="2" id="KW-0732">Signal</keyword>
<evidence type="ECO:0000313" key="4">
    <source>
        <dbReference type="Proteomes" id="UP001597181"/>
    </source>
</evidence>
<feature type="signal peptide" evidence="2">
    <location>
        <begin position="1"/>
        <end position="25"/>
    </location>
</feature>
<comment type="caution">
    <text evidence="3">The sequence shown here is derived from an EMBL/GenBank/DDBJ whole genome shotgun (WGS) entry which is preliminary data.</text>
</comment>
<sequence length="163" mass="16607">MTPNFRTTGALLALGLLIAPLAACAPEPGTVRPDGTDLTEKVEPEGGSWPEENPDEAYAKSQALPDDFPDAFAVPEQAIVDDAGSRGAGTWFVVLRAADAAAATALWDEIVAGGGFTVSDEIETGDGGRAATLTSPTLSVSAVTLPGTDGEMLLSYDLTSVVG</sequence>
<dbReference type="RefSeq" id="WP_343959505.1">
    <property type="nucleotide sequence ID" value="NZ_BAAAKZ010000003.1"/>
</dbReference>